<accession>A0A9Q0DYF9</accession>
<dbReference type="Proteomes" id="UP001148018">
    <property type="component" value="Unassembled WGS sequence"/>
</dbReference>
<dbReference type="OrthoDB" id="8400687at2759"/>
<dbReference type="AlphaFoldDB" id="A0A9Q0DYF9"/>
<sequence length="159" mass="17681">MNTTSTPVITPETPQSALPAILSSIFVVLFLVSVSVSVFVVVYRKRGHGLKSMWRRDTAEHGKKEDNNWQAEQRAASHQYTTMGSLPCAEGNSAIYENYTGQPAQDRNSMVTPRGPDEDLYLQCDSADEVIYNNDPACSLAMLPEPHEEEDLYIMPDSP</sequence>
<feature type="transmembrane region" description="Helical" evidence="1">
    <location>
        <begin position="20"/>
        <end position="43"/>
    </location>
</feature>
<keyword evidence="3" id="KW-1185">Reference proteome</keyword>
<gene>
    <name evidence="2" type="ORF">NHX12_004132</name>
</gene>
<comment type="caution">
    <text evidence="2">The sequence shown here is derived from an EMBL/GenBank/DDBJ whole genome shotgun (WGS) entry which is preliminary data.</text>
</comment>
<name>A0A9Q0DYF9_9TELE</name>
<keyword evidence="1" id="KW-1133">Transmembrane helix</keyword>
<keyword evidence="1" id="KW-0812">Transmembrane</keyword>
<reference evidence="2" key="1">
    <citation type="submission" date="2022-07" db="EMBL/GenBank/DDBJ databases">
        <title>Chromosome-level genome of Muraenolepis orangiensis.</title>
        <authorList>
            <person name="Kim J."/>
        </authorList>
    </citation>
    <scope>NUCLEOTIDE SEQUENCE</scope>
    <source>
        <strain evidence="2">KU_S4_2022</strain>
        <tissue evidence="2">Muscle</tissue>
    </source>
</reference>
<evidence type="ECO:0000256" key="1">
    <source>
        <dbReference type="SAM" id="Phobius"/>
    </source>
</evidence>
<proteinExistence type="predicted"/>
<protein>
    <submittedName>
        <fullName evidence="2">Uncharacterized protein</fullName>
    </submittedName>
</protein>
<evidence type="ECO:0000313" key="2">
    <source>
        <dbReference type="EMBL" id="KAJ3594827.1"/>
    </source>
</evidence>
<keyword evidence="1" id="KW-0472">Membrane</keyword>
<dbReference type="EMBL" id="JANIIK010000111">
    <property type="protein sequence ID" value="KAJ3594827.1"/>
    <property type="molecule type" value="Genomic_DNA"/>
</dbReference>
<organism evidence="2 3">
    <name type="scientific">Muraenolepis orangiensis</name>
    <name type="common">Patagonian moray cod</name>
    <dbReference type="NCBI Taxonomy" id="630683"/>
    <lineage>
        <taxon>Eukaryota</taxon>
        <taxon>Metazoa</taxon>
        <taxon>Chordata</taxon>
        <taxon>Craniata</taxon>
        <taxon>Vertebrata</taxon>
        <taxon>Euteleostomi</taxon>
        <taxon>Actinopterygii</taxon>
        <taxon>Neopterygii</taxon>
        <taxon>Teleostei</taxon>
        <taxon>Neoteleostei</taxon>
        <taxon>Acanthomorphata</taxon>
        <taxon>Zeiogadaria</taxon>
        <taxon>Gadariae</taxon>
        <taxon>Gadiformes</taxon>
        <taxon>Muraenolepidoidei</taxon>
        <taxon>Muraenolepididae</taxon>
        <taxon>Muraenolepis</taxon>
    </lineage>
</organism>
<evidence type="ECO:0000313" key="3">
    <source>
        <dbReference type="Proteomes" id="UP001148018"/>
    </source>
</evidence>